<organism evidence="8 9">
    <name type="scientific">Panaeolus cyanescens</name>
    <dbReference type="NCBI Taxonomy" id="181874"/>
    <lineage>
        <taxon>Eukaryota</taxon>
        <taxon>Fungi</taxon>
        <taxon>Dikarya</taxon>
        <taxon>Basidiomycota</taxon>
        <taxon>Agaricomycotina</taxon>
        <taxon>Agaricomycetes</taxon>
        <taxon>Agaricomycetidae</taxon>
        <taxon>Agaricales</taxon>
        <taxon>Agaricineae</taxon>
        <taxon>Galeropsidaceae</taxon>
        <taxon>Panaeolus</taxon>
    </lineage>
</organism>
<dbReference type="InterPro" id="IPR020846">
    <property type="entry name" value="MFS_dom"/>
</dbReference>
<evidence type="ECO:0000256" key="3">
    <source>
        <dbReference type="ARBA" id="ARBA00022692"/>
    </source>
</evidence>
<dbReference type="OrthoDB" id="3639251at2759"/>
<gene>
    <name evidence="8" type="ORF">CVT24_001424</name>
</gene>
<feature type="transmembrane region" description="Helical" evidence="6">
    <location>
        <begin position="401"/>
        <end position="423"/>
    </location>
</feature>
<feature type="transmembrane region" description="Helical" evidence="6">
    <location>
        <begin position="174"/>
        <end position="195"/>
    </location>
</feature>
<evidence type="ECO:0000259" key="7">
    <source>
        <dbReference type="PROSITE" id="PS50850"/>
    </source>
</evidence>
<dbReference type="FunFam" id="1.20.1250.20:FF:000018">
    <property type="entry name" value="MFS transporter permease"/>
    <property type="match status" value="1"/>
</dbReference>
<reference evidence="8 9" key="1">
    <citation type="journal article" date="2018" name="Evol. Lett.">
        <title>Horizontal gene cluster transfer increased hallucinogenic mushroom diversity.</title>
        <authorList>
            <person name="Reynolds H.T."/>
            <person name="Vijayakumar V."/>
            <person name="Gluck-Thaler E."/>
            <person name="Korotkin H.B."/>
            <person name="Matheny P.B."/>
            <person name="Slot J.C."/>
        </authorList>
    </citation>
    <scope>NUCLEOTIDE SEQUENCE [LARGE SCALE GENOMIC DNA]</scope>
    <source>
        <strain evidence="8 9">2629</strain>
    </source>
</reference>
<dbReference type="PROSITE" id="PS50850">
    <property type="entry name" value="MFS"/>
    <property type="match status" value="1"/>
</dbReference>
<dbReference type="GO" id="GO:0016020">
    <property type="term" value="C:membrane"/>
    <property type="evidence" value="ECO:0007669"/>
    <property type="project" value="UniProtKB-SubCell"/>
</dbReference>
<feature type="transmembrane region" description="Helical" evidence="6">
    <location>
        <begin position="138"/>
        <end position="162"/>
    </location>
</feature>
<evidence type="ECO:0000256" key="2">
    <source>
        <dbReference type="ARBA" id="ARBA00022448"/>
    </source>
</evidence>
<evidence type="ECO:0000313" key="8">
    <source>
        <dbReference type="EMBL" id="PPR06530.1"/>
    </source>
</evidence>
<dbReference type="Pfam" id="PF07690">
    <property type="entry name" value="MFS_1"/>
    <property type="match status" value="1"/>
</dbReference>
<feature type="transmembrane region" description="Helical" evidence="6">
    <location>
        <begin position="343"/>
        <end position="361"/>
    </location>
</feature>
<evidence type="ECO:0000313" key="9">
    <source>
        <dbReference type="Proteomes" id="UP000284842"/>
    </source>
</evidence>
<dbReference type="AlphaFoldDB" id="A0A409YU58"/>
<dbReference type="Proteomes" id="UP000284842">
    <property type="component" value="Unassembled WGS sequence"/>
</dbReference>
<protein>
    <recommendedName>
        <fullName evidence="7">Major facilitator superfamily (MFS) profile domain-containing protein</fullName>
    </recommendedName>
</protein>
<feature type="transmembrane region" description="Helical" evidence="6">
    <location>
        <begin position="85"/>
        <end position="107"/>
    </location>
</feature>
<feature type="transmembrane region" description="Helical" evidence="6">
    <location>
        <begin position="277"/>
        <end position="298"/>
    </location>
</feature>
<dbReference type="STRING" id="181874.A0A409YU58"/>
<comment type="caution">
    <text evidence="8">The sequence shown here is derived from an EMBL/GenBank/DDBJ whole genome shotgun (WGS) entry which is preliminary data.</text>
</comment>
<feature type="transmembrane region" description="Helical" evidence="6">
    <location>
        <begin position="429"/>
        <end position="452"/>
    </location>
</feature>
<dbReference type="PANTHER" id="PTHR43791:SF3">
    <property type="entry name" value="MAJOR FACILITATOR SUPERFAMILY (MFS) PROFILE DOMAIN-CONTAINING PROTEIN"/>
    <property type="match status" value="1"/>
</dbReference>
<keyword evidence="5 6" id="KW-0472">Membrane</keyword>
<keyword evidence="3 6" id="KW-0812">Transmembrane</keyword>
<dbReference type="Gene3D" id="1.20.1250.20">
    <property type="entry name" value="MFS general substrate transporter like domains"/>
    <property type="match status" value="2"/>
</dbReference>
<feature type="domain" description="Major facilitator superfamily (MFS) profile" evidence="7">
    <location>
        <begin position="47"/>
        <end position="460"/>
    </location>
</feature>
<sequence length="480" mass="53407">MSADSFTSDTKKEKDAFKDSTTKIESGGSEYDAAFEKRTLRYLDWRILPILALAFAFALIDRVNLSSAYTAGMDVDLGLRHGSRYSITSCIYFIPYTLLQLPGNLVLRYFGVRNWLSFVIVAWGSVQLGMGFVNQWGWLVLCRGLLGVFEASFFPAIVFIISTWYKRHEVQKRLAIFFLLSITAGGLSPLLAYALDLMDGQGNLAGWRWIFIIEGIITILLASIVYLFVPEFPDQNRFLTKEQTEFVLKRINEDRGDALPDKITWAKVKLHLSDWTIWGYGIIYLFTALPSFAQGFFLPIILKGMGWSKTAALLLSVPPYGPTIVTTMIVAHYADKLKHRSGFIAGCTLVCLTGLTLTAFAKQNAVRYFGCFLINAGNFGSAPCVLAYSVNNVVSHSKRSVVTALTISLSSIGGIIATTIFRAVDHPRYIPGLAVAIVTQFLILVVLGVMTYHFHRQNTLSREGKLAKPLEGTPGFQYTL</sequence>
<feature type="transmembrane region" description="Helical" evidence="6">
    <location>
        <begin position="367"/>
        <end position="389"/>
    </location>
</feature>
<comment type="subcellular location">
    <subcellularLocation>
        <location evidence="1">Membrane</location>
        <topology evidence="1">Multi-pass membrane protein</topology>
    </subcellularLocation>
</comment>
<dbReference type="SUPFAM" id="SSF103473">
    <property type="entry name" value="MFS general substrate transporter"/>
    <property type="match status" value="1"/>
</dbReference>
<dbReference type="EMBL" id="NHTK01000624">
    <property type="protein sequence ID" value="PPR06530.1"/>
    <property type="molecule type" value="Genomic_DNA"/>
</dbReference>
<name>A0A409YU58_9AGAR</name>
<dbReference type="FunFam" id="1.20.1250.20:FF:000013">
    <property type="entry name" value="MFS general substrate transporter"/>
    <property type="match status" value="1"/>
</dbReference>
<evidence type="ECO:0000256" key="5">
    <source>
        <dbReference type="ARBA" id="ARBA00023136"/>
    </source>
</evidence>
<dbReference type="InterPro" id="IPR036259">
    <property type="entry name" value="MFS_trans_sf"/>
</dbReference>
<dbReference type="GO" id="GO:0022857">
    <property type="term" value="F:transmembrane transporter activity"/>
    <property type="evidence" value="ECO:0007669"/>
    <property type="project" value="InterPro"/>
</dbReference>
<dbReference type="InterPro" id="IPR011701">
    <property type="entry name" value="MFS"/>
</dbReference>
<accession>A0A409YU58</accession>
<proteinExistence type="predicted"/>
<feature type="transmembrane region" description="Helical" evidence="6">
    <location>
        <begin position="207"/>
        <end position="229"/>
    </location>
</feature>
<evidence type="ECO:0000256" key="6">
    <source>
        <dbReference type="SAM" id="Phobius"/>
    </source>
</evidence>
<keyword evidence="4 6" id="KW-1133">Transmembrane helix</keyword>
<feature type="transmembrane region" description="Helical" evidence="6">
    <location>
        <begin position="114"/>
        <end position="132"/>
    </location>
</feature>
<dbReference type="InParanoid" id="A0A409YU58"/>
<feature type="transmembrane region" description="Helical" evidence="6">
    <location>
        <begin position="47"/>
        <end position="65"/>
    </location>
</feature>
<evidence type="ECO:0000256" key="1">
    <source>
        <dbReference type="ARBA" id="ARBA00004141"/>
    </source>
</evidence>
<evidence type="ECO:0000256" key="4">
    <source>
        <dbReference type="ARBA" id="ARBA00022989"/>
    </source>
</evidence>
<keyword evidence="9" id="KW-1185">Reference proteome</keyword>
<keyword evidence="2" id="KW-0813">Transport</keyword>
<feature type="transmembrane region" description="Helical" evidence="6">
    <location>
        <begin position="310"/>
        <end position="331"/>
    </location>
</feature>
<dbReference type="PANTHER" id="PTHR43791">
    <property type="entry name" value="PERMEASE-RELATED"/>
    <property type="match status" value="1"/>
</dbReference>